<reference evidence="3 4" key="1">
    <citation type="submission" date="2024-10" db="EMBL/GenBank/DDBJ databases">
        <authorList>
            <person name="Topkara A.R."/>
            <person name="Saygin H."/>
        </authorList>
    </citation>
    <scope>NUCLEOTIDE SEQUENCE [LARGE SCALE GENOMIC DNA]</scope>
    <source>
        <strain evidence="3 4">M3C6</strain>
    </source>
</reference>
<keyword evidence="4" id="KW-1185">Reference proteome</keyword>
<dbReference type="PANTHER" id="PTHR36933:SF1">
    <property type="entry name" value="SLL0788 PROTEIN"/>
    <property type="match status" value="1"/>
</dbReference>
<dbReference type="PROSITE" id="PS51257">
    <property type="entry name" value="PROKAR_LIPOPROTEIN"/>
    <property type="match status" value="1"/>
</dbReference>
<feature type="signal peptide" evidence="1">
    <location>
        <begin position="1"/>
        <end position="27"/>
    </location>
</feature>
<protein>
    <submittedName>
        <fullName evidence="3">DUF305 domain-containing protein</fullName>
    </submittedName>
</protein>
<accession>A0ABW7AUC9</accession>
<evidence type="ECO:0000313" key="3">
    <source>
        <dbReference type="EMBL" id="MFG1710995.1"/>
    </source>
</evidence>
<dbReference type="InterPro" id="IPR012347">
    <property type="entry name" value="Ferritin-like"/>
</dbReference>
<proteinExistence type="predicted"/>
<evidence type="ECO:0000313" key="4">
    <source>
        <dbReference type="Proteomes" id="UP001603978"/>
    </source>
</evidence>
<dbReference type="EMBL" id="JBICRM010000063">
    <property type="protein sequence ID" value="MFG1710995.1"/>
    <property type="molecule type" value="Genomic_DNA"/>
</dbReference>
<dbReference type="Pfam" id="PF03713">
    <property type="entry name" value="DUF305"/>
    <property type="match status" value="1"/>
</dbReference>
<dbReference type="RefSeq" id="WP_393177343.1">
    <property type="nucleotide sequence ID" value="NZ_JBICRM010000063.1"/>
</dbReference>
<feature type="domain" description="DUF305" evidence="2">
    <location>
        <begin position="57"/>
        <end position="198"/>
    </location>
</feature>
<evidence type="ECO:0000259" key="2">
    <source>
        <dbReference type="Pfam" id="PF03713"/>
    </source>
</evidence>
<comment type="caution">
    <text evidence="3">The sequence shown here is derived from an EMBL/GenBank/DDBJ whole genome shotgun (WGS) entry which is preliminary data.</text>
</comment>
<keyword evidence="1" id="KW-0732">Signal</keyword>
<dbReference type="PANTHER" id="PTHR36933">
    <property type="entry name" value="SLL0788 PROTEIN"/>
    <property type="match status" value="1"/>
</dbReference>
<organism evidence="3 4">
    <name type="scientific">Nonomuraea marmarensis</name>
    <dbReference type="NCBI Taxonomy" id="3351344"/>
    <lineage>
        <taxon>Bacteria</taxon>
        <taxon>Bacillati</taxon>
        <taxon>Actinomycetota</taxon>
        <taxon>Actinomycetes</taxon>
        <taxon>Streptosporangiales</taxon>
        <taxon>Streptosporangiaceae</taxon>
        <taxon>Nonomuraea</taxon>
    </lineage>
</organism>
<evidence type="ECO:0000256" key="1">
    <source>
        <dbReference type="SAM" id="SignalP"/>
    </source>
</evidence>
<name>A0ABW7AUC9_9ACTN</name>
<dbReference type="InterPro" id="IPR005183">
    <property type="entry name" value="DUF305_CopM-like"/>
</dbReference>
<dbReference type="Gene3D" id="1.20.1260.10">
    <property type="match status" value="1"/>
</dbReference>
<feature type="chain" id="PRO_5046559510" evidence="1">
    <location>
        <begin position="28"/>
        <end position="202"/>
    </location>
</feature>
<sequence>MGIKPVSPTTLMVAGALLLAACGSTTADQATTAELGEATPTATTATAQPSGNFNDADVMFTQMMIMHHRQAVEMARLAPARASDEQVKAIAAKIKSEQEREIETMQGWLKAWGKPMSTGGMGHEMPGGMSQEDMRKLGAARGAAFDKEFLQMMTNHHRSAIMMAGIEQRLGANPQAKQLARSIAASQEAEVAQMRKILDRLK</sequence>
<dbReference type="Proteomes" id="UP001603978">
    <property type="component" value="Unassembled WGS sequence"/>
</dbReference>
<gene>
    <name evidence="3" type="ORF">ACFLIM_48340</name>
</gene>